<feature type="domain" description="Siroheme decarboxylase AsnC-like ligand binding" evidence="6">
    <location>
        <begin position="64"/>
        <end position="138"/>
    </location>
</feature>
<comment type="caution">
    <text evidence="8">The sequence shown here is derived from an EMBL/GenBank/DDBJ whole genome shotgun (WGS) entry which is preliminary data.</text>
</comment>
<feature type="domain" description="Siroheme decarboxylase NirL-like HTH" evidence="7">
    <location>
        <begin position="171"/>
        <end position="216"/>
    </location>
</feature>
<dbReference type="Pfam" id="PF17805">
    <property type="entry name" value="AsnC_trans_reg2"/>
    <property type="match status" value="2"/>
</dbReference>
<evidence type="ECO:0000313" key="9">
    <source>
        <dbReference type="Proteomes" id="UP000672934"/>
    </source>
</evidence>
<protein>
    <recommendedName>
        <fullName evidence="4">siroheme decarboxylase</fullName>
        <ecNumber evidence="4">4.1.1.111</ecNumber>
    </recommendedName>
</protein>
<dbReference type="InterPro" id="IPR053953">
    <property type="entry name" value="NirdL-like_HTH"/>
</dbReference>
<dbReference type="PANTHER" id="PTHR43413">
    <property type="entry name" value="TRANSCRIPTIONAL REGULATOR, ASNC FAMILY"/>
    <property type="match status" value="1"/>
</dbReference>
<gene>
    <name evidence="8" type="ORF">LMG31506_06248</name>
</gene>
<dbReference type="Gene3D" id="3.30.70.3460">
    <property type="match status" value="2"/>
</dbReference>
<name>A0A916J0T7_9BURK</name>
<evidence type="ECO:0000313" key="8">
    <source>
        <dbReference type="EMBL" id="CAG2158113.1"/>
    </source>
</evidence>
<dbReference type="Proteomes" id="UP000672934">
    <property type="component" value="Unassembled WGS sequence"/>
</dbReference>
<evidence type="ECO:0000256" key="2">
    <source>
        <dbReference type="ARBA" id="ARBA00023444"/>
    </source>
</evidence>
<sequence>MYDEALLYDRLQRDLPLHPRPYRQLAGELGLCEHHLLSLLARDLGAGRISRIGAVFAPNVIGVSTLGALAVEPAHLDRVAACVSRCSAVSHNYARRGHRHNLWFVAGARDRHALDGVLAEIAARTGLQPLDLPMEREYHIDLGFSLREGRARRPRRAVKAPAPVQPDADDWRLIAALEAGLPLAPQPFHALALRSRIPLDRILERLAQWSESGVIRRLGVVLHHGRFGYRHNAMCVWDVPESRADALGIRLARMPGVTLCYRRARSLPDWPYNLFAMIHARDAQTMRATLGHVEEQVGLAQMRSAVLVGTHCYKQRNTRYALQQEPS</sequence>
<evidence type="ECO:0000256" key="1">
    <source>
        <dbReference type="ARBA" id="ARBA00023239"/>
    </source>
</evidence>
<evidence type="ECO:0000259" key="7">
    <source>
        <dbReference type="Pfam" id="PF22451"/>
    </source>
</evidence>
<comment type="pathway">
    <text evidence="2">Porphyrin-containing compound metabolism.</text>
</comment>
<dbReference type="InterPro" id="IPR040523">
    <property type="entry name" value="AsnC_trans_reg2"/>
</dbReference>
<organism evidence="8 9">
    <name type="scientific">Cupriavidus yeoncheonensis</name>
    <dbReference type="NCBI Taxonomy" id="1462994"/>
    <lineage>
        <taxon>Bacteria</taxon>
        <taxon>Pseudomonadati</taxon>
        <taxon>Pseudomonadota</taxon>
        <taxon>Betaproteobacteria</taxon>
        <taxon>Burkholderiales</taxon>
        <taxon>Burkholderiaceae</taxon>
        <taxon>Cupriavidus</taxon>
    </lineage>
</organism>
<accession>A0A916J0T7</accession>
<dbReference type="Pfam" id="PF22451">
    <property type="entry name" value="NirdL-like_HTH"/>
    <property type="match status" value="2"/>
</dbReference>
<evidence type="ECO:0000256" key="3">
    <source>
        <dbReference type="ARBA" id="ARBA00023457"/>
    </source>
</evidence>
<dbReference type="InterPro" id="IPR050684">
    <property type="entry name" value="HTH-Siroheme_Decarb"/>
</dbReference>
<dbReference type="PANTHER" id="PTHR43413:SF1">
    <property type="entry name" value="SIROHEME DECARBOXYLASE NIRL SUBUNIT"/>
    <property type="match status" value="1"/>
</dbReference>
<evidence type="ECO:0000259" key="6">
    <source>
        <dbReference type="Pfam" id="PF17805"/>
    </source>
</evidence>
<evidence type="ECO:0000256" key="4">
    <source>
        <dbReference type="ARBA" id="ARBA00023471"/>
    </source>
</evidence>
<reference evidence="8" key="1">
    <citation type="submission" date="2021-03" db="EMBL/GenBank/DDBJ databases">
        <authorList>
            <person name="Peeters C."/>
        </authorList>
    </citation>
    <scope>NUCLEOTIDE SEQUENCE</scope>
    <source>
        <strain evidence="8">LMG 31506</strain>
    </source>
</reference>
<dbReference type="AlphaFoldDB" id="A0A916J0T7"/>
<comment type="similarity">
    <text evidence="3">Belongs to the Ahb/Nir family.</text>
</comment>
<dbReference type="RefSeq" id="WP_211951073.1">
    <property type="nucleotide sequence ID" value="NZ_CAJPUY010000041.1"/>
</dbReference>
<dbReference type="GO" id="GO:0016829">
    <property type="term" value="F:lyase activity"/>
    <property type="evidence" value="ECO:0007669"/>
    <property type="project" value="UniProtKB-KW"/>
</dbReference>
<comment type="catalytic activity">
    <reaction evidence="5">
        <text>siroheme + 2 H(+) = 12,18-didecarboxysiroheme + 2 CO2</text>
        <dbReference type="Rhea" id="RHEA:19093"/>
        <dbReference type="ChEBI" id="CHEBI:15378"/>
        <dbReference type="ChEBI" id="CHEBI:16526"/>
        <dbReference type="ChEBI" id="CHEBI:60052"/>
        <dbReference type="ChEBI" id="CHEBI:140497"/>
        <dbReference type="EC" id="4.1.1.111"/>
    </reaction>
</comment>
<keyword evidence="1" id="KW-0456">Lyase</keyword>
<evidence type="ECO:0000256" key="5">
    <source>
        <dbReference type="ARBA" id="ARBA00048470"/>
    </source>
</evidence>
<proteinExistence type="inferred from homology"/>
<feature type="domain" description="Siroheme decarboxylase AsnC-like ligand binding" evidence="6">
    <location>
        <begin position="226"/>
        <end position="314"/>
    </location>
</feature>
<keyword evidence="9" id="KW-1185">Reference proteome</keyword>
<dbReference type="EC" id="4.1.1.111" evidence="4"/>
<feature type="domain" description="Siroheme decarboxylase NirL-like HTH" evidence="7">
    <location>
        <begin position="9"/>
        <end position="42"/>
    </location>
</feature>
<dbReference type="EMBL" id="CAJPUY010000041">
    <property type="protein sequence ID" value="CAG2158113.1"/>
    <property type="molecule type" value="Genomic_DNA"/>
</dbReference>